<dbReference type="Proteomes" id="UP001370348">
    <property type="component" value="Chromosome"/>
</dbReference>
<dbReference type="PANTHER" id="PTHR37957">
    <property type="entry name" value="BLR7070 PROTEIN"/>
    <property type="match status" value="1"/>
</dbReference>
<feature type="domain" description="Phytase-like" evidence="3">
    <location>
        <begin position="112"/>
        <end position="457"/>
    </location>
</feature>
<organism evidence="4 5">
    <name type="scientific">Pendulispora albinea</name>
    <dbReference type="NCBI Taxonomy" id="2741071"/>
    <lineage>
        <taxon>Bacteria</taxon>
        <taxon>Pseudomonadati</taxon>
        <taxon>Myxococcota</taxon>
        <taxon>Myxococcia</taxon>
        <taxon>Myxococcales</taxon>
        <taxon>Sorangiineae</taxon>
        <taxon>Pendulisporaceae</taxon>
        <taxon>Pendulispora</taxon>
    </lineage>
</organism>
<name>A0ABZ2LZ73_9BACT</name>
<dbReference type="InterPro" id="IPR027372">
    <property type="entry name" value="Phytase-like_dom"/>
</dbReference>
<protein>
    <submittedName>
        <fullName evidence="4">Esterase-like activity of phytase family protein</fullName>
    </submittedName>
</protein>
<evidence type="ECO:0000256" key="1">
    <source>
        <dbReference type="SAM" id="MobiDB-lite"/>
    </source>
</evidence>
<sequence>MRGTLFVMCGLVVGSSVFAACSSDDTVGPVGGGDASVRDSSVASDAGAEADAPALDAGCTYDEKSDGTARVLGIYALPATSLKALNPYLTQHDLTKALDNGAGTVDNPAPGSGLDYVGGCPGSFWMITDRGPNADGPSGSKIFPLPPFTPAAVRVHLVEGAGTIAIDKVLPIVNDTNAPVTGLPNRSADDVGYERADASAPLPYRQGGLDTEDIKRLPNGDLAFVDEYSPSAGILDGTTGKVKVRYVPAGVSLPDAGYRIASILPGVLTNRRVNKGLEGLAVSPDGHTAFLIMQTPMGPEGTYGSSLVNRVIRIDHFDDPATATVGGHFIVLHQPLASFPGTSKQPNVFFNAGAWISATKLLLLERGTGLLKLVVADFSAATNLVGNPSKGENDLTPEKDGVAALGIAAAATIEVFTSADVPSFITAPPAGAPAPDKLEGLAILNRTTVAIANDNDFGIVNANDRSRIWILRLKAPLPM</sequence>
<accession>A0ABZ2LZ73</accession>
<gene>
    <name evidence="4" type="ORF">LZC94_02685</name>
</gene>
<dbReference type="Pfam" id="PF13449">
    <property type="entry name" value="Phytase-like"/>
    <property type="match status" value="1"/>
</dbReference>
<proteinExistence type="predicted"/>
<evidence type="ECO:0000256" key="2">
    <source>
        <dbReference type="SAM" id="SignalP"/>
    </source>
</evidence>
<dbReference type="PANTHER" id="PTHR37957:SF1">
    <property type="entry name" value="PHYTASE-LIKE DOMAIN-CONTAINING PROTEIN"/>
    <property type="match status" value="1"/>
</dbReference>
<feature type="chain" id="PRO_5046724452" evidence="2">
    <location>
        <begin position="20"/>
        <end position="479"/>
    </location>
</feature>
<feature type="region of interest" description="Disordered" evidence="1">
    <location>
        <begin position="29"/>
        <end position="49"/>
    </location>
</feature>
<feature type="signal peptide" evidence="2">
    <location>
        <begin position="1"/>
        <end position="19"/>
    </location>
</feature>
<evidence type="ECO:0000313" key="5">
    <source>
        <dbReference type="Proteomes" id="UP001370348"/>
    </source>
</evidence>
<dbReference type="RefSeq" id="WP_394825817.1">
    <property type="nucleotide sequence ID" value="NZ_CP089984.1"/>
</dbReference>
<dbReference type="PROSITE" id="PS51257">
    <property type="entry name" value="PROKAR_LIPOPROTEIN"/>
    <property type="match status" value="1"/>
</dbReference>
<dbReference type="EMBL" id="CP089984">
    <property type="protein sequence ID" value="WXB16188.1"/>
    <property type="molecule type" value="Genomic_DNA"/>
</dbReference>
<keyword evidence="5" id="KW-1185">Reference proteome</keyword>
<reference evidence="4 5" key="1">
    <citation type="submission" date="2021-12" db="EMBL/GenBank/DDBJ databases">
        <title>Discovery of the Pendulisporaceae a myxobacterial family with distinct sporulation behavior and unique specialized metabolism.</title>
        <authorList>
            <person name="Garcia R."/>
            <person name="Popoff A."/>
            <person name="Bader C.D."/>
            <person name="Loehr J."/>
            <person name="Walesch S."/>
            <person name="Walt C."/>
            <person name="Boldt J."/>
            <person name="Bunk B."/>
            <person name="Haeckl F.J.F.P.J."/>
            <person name="Gunesch A.P."/>
            <person name="Birkelbach J."/>
            <person name="Nuebel U."/>
            <person name="Pietschmann T."/>
            <person name="Bach T."/>
            <person name="Mueller R."/>
        </authorList>
    </citation>
    <scope>NUCLEOTIDE SEQUENCE [LARGE SCALE GENOMIC DNA]</scope>
    <source>
        <strain evidence="4 5">MSr11954</strain>
    </source>
</reference>
<evidence type="ECO:0000259" key="3">
    <source>
        <dbReference type="Pfam" id="PF13449"/>
    </source>
</evidence>
<feature type="compositionally biased region" description="Low complexity" evidence="1">
    <location>
        <begin position="38"/>
        <end position="49"/>
    </location>
</feature>
<keyword evidence="2" id="KW-0732">Signal</keyword>
<evidence type="ECO:0000313" key="4">
    <source>
        <dbReference type="EMBL" id="WXB16188.1"/>
    </source>
</evidence>